<keyword evidence="4" id="KW-1185">Reference proteome</keyword>
<evidence type="ECO:0000313" key="4">
    <source>
        <dbReference type="Proteomes" id="UP000006427"/>
    </source>
</evidence>
<gene>
    <name evidence="3" type="ORF">Dpep_2380</name>
</gene>
<evidence type="ECO:0000256" key="2">
    <source>
        <dbReference type="SAM" id="Phobius"/>
    </source>
</evidence>
<dbReference type="Proteomes" id="UP000006427">
    <property type="component" value="Unassembled WGS sequence"/>
</dbReference>
<evidence type="ECO:0000256" key="1">
    <source>
        <dbReference type="SAM" id="MobiDB-lite"/>
    </source>
</evidence>
<dbReference type="AlphaFoldDB" id="D2Z4Q8"/>
<feature type="region of interest" description="Disordered" evidence="1">
    <location>
        <begin position="1"/>
        <end position="21"/>
    </location>
</feature>
<dbReference type="EMBL" id="ABTR02000001">
    <property type="protein sequence ID" value="EFC92402.1"/>
    <property type="molecule type" value="Genomic_DNA"/>
</dbReference>
<keyword evidence="2" id="KW-1133">Transmembrane helix</keyword>
<sequence length="60" mass="6476">MKDTKLERESVVDNSDPQPFDTGTIAKIFMIVFRVVGFIAVAIVSIAAALTILYSGGRDS</sequence>
<comment type="caution">
    <text evidence="3">The sequence shown here is derived from an EMBL/GenBank/DDBJ whole genome shotgun (WGS) entry which is preliminary data.</text>
</comment>
<reference evidence="3 4" key="1">
    <citation type="journal article" date="2010" name="Stand. Genomic Sci.">
        <title>Permanent draft genome sequence of Dethiosulfovibrio peptidovorans type strain (SEBR 4207).</title>
        <authorList>
            <person name="Labutti K."/>
            <person name="Mayilraj S."/>
            <person name="Clum A."/>
            <person name="Lucas S."/>
            <person name="Glavina Del Rio T."/>
            <person name="Nolan M."/>
            <person name="Tice H."/>
            <person name="Cheng J.F."/>
            <person name="Pitluck S."/>
            <person name="Liolios K."/>
            <person name="Ivanova N."/>
            <person name="Mavromatis K."/>
            <person name="Mikhailova N."/>
            <person name="Pati A."/>
            <person name="Goodwin L."/>
            <person name="Chen A."/>
            <person name="Palaniappan K."/>
            <person name="Land M."/>
            <person name="Hauser L."/>
            <person name="Chang Y.J."/>
            <person name="Jeffries C.D."/>
            <person name="Rohde M."/>
            <person name="Spring S."/>
            <person name="Goker M."/>
            <person name="Woyke T."/>
            <person name="Bristow J."/>
            <person name="Eisen J.A."/>
            <person name="Markowitz V."/>
            <person name="Hugenholtz P."/>
            <person name="Kyrpides N.C."/>
            <person name="Klenk H.P."/>
            <person name="Lapidus A."/>
        </authorList>
    </citation>
    <scope>NUCLEOTIDE SEQUENCE [LARGE SCALE GENOMIC DNA]</scope>
    <source>
        <strain evidence="3 4">DSM 11002</strain>
    </source>
</reference>
<protein>
    <submittedName>
        <fullName evidence="3">Uncharacterized protein</fullName>
    </submittedName>
</protein>
<dbReference type="PaxDb" id="469381-Dpep_2380"/>
<keyword evidence="2" id="KW-0812">Transmembrane</keyword>
<dbReference type="RefSeq" id="WP_005662444.1">
    <property type="nucleotide sequence ID" value="NZ_ABTR02000001.1"/>
</dbReference>
<feature type="compositionally biased region" description="Basic and acidic residues" evidence="1">
    <location>
        <begin position="1"/>
        <end position="11"/>
    </location>
</feature>
<evidence type="ECO:0000313" key="3">
    <source>
        <dbReference type="EMBL" id="EFC92402.1"/>
    </source>
</evidence>
<keyword evidence="2" id="KW-0472">Membrane</keyword>
<name>D2Z4Q8_9BACT</name>
<feature type="transmembrane region" description="Helical" evidence="2">
    <location>
        <begin position="28"/>
        <end position="54"/>
    </location>
</feature>
<accession>D2Z4Q8</accession>
<organism evidence="3 4">
    <name type="scientific">Dethiosulfovibrio peptidovorans DSM 11002</name>
    <dbReference type="NCBI Taxonomy" id="469381"/>
    <lineage>
        <taxon>Bacteria</taxon>
        <taxon>Thermotogati</taxon>
        <taxon>Synergistota</taxon>
        <taxon>Synergistia</taxon>
        <taxon>Synergistales</taxon>
        <taxon>Dethiosulfovibrionaceae</taxon>
        <taxon>Dethiosulfovibrio</taxon>
    </lineage>
</organism>
<proteinExistence type="predicted"/>